<evidence type="ECO:0000313" key="3">
    <source>
        <dbReference type="EMBL" id="SNS67829.1"/>
    </source>
</evidence>
<accession>A0A239GFB3</accession>
<dbReference type="Proteomes" id="UP000198407">
    <property type="component" value="Unassembled WGS sequence"/>
</dbReference>
<proteinExistence type="predicted"/>
<dbReference type="OrthoDB" id="6778120at2"/>
<dbReference type="InterPro" id="IPR011008">
    <property type="entry name" value="Dimeric_a/b-barrel"/>
</dbReference>
<dbReference type="RefSeq" id="WP_042122209.1">
    <property type="nucleotide sequence ID" value="NZ_FZOL01000012.1"/>
</dbReference>
<protein>
    <submittedName>
        <fullName evidence="3">EthD domain-containing protein</fullName>
    </submittedName>
</protein>
<name>A0A239GFB3_9PSED</name>
<feature type="domain" description="EthD" evidence="2">
    <location>
        <begin position="217"/>
        <end position="308"/>
    </location>
</feature>
<evidence type="ECO:0000313" key="4">
    <source>
        <dbReference type="Proteomes" id="UP000198407"/>
    </source>
</evidence>
<evidence type="ECO:0000256" key="1">
    <source>
        <dbReference type="SAM" id="MobiDB-lite"/>
    </source>
</evidence>
<sequence>MLDITQESTAPAPLQRVGDEPLTVLCTLLSRADNTPLHQRRKGPLQMLDLYGEVLGDPASTPNAFEAQPNLNFEKWTEYWRKTHGPRFTHALPIQADGRHPLLRYDQIHRVSAGPSSLRPLPYLPPLDADGRLFDTVIGHVPEHERPEWDGIAYLGFANTDALQVTFGHEEITRAILPEDQVIFRELCPILCRQHIVIPNPTSRESILLISLVRRAPALGREQFQQRWLHDYAPRLLAQPATQRLVRRYVQLHNIGPVDADQPLYHEVGKDIDGVAITAFATITDLEEFLGDPQIAALLHDQAQLIDPQQHEYWTALAFQVVNQLPAETRTATPGPARQAAEAHAEAAS</sequence>
<dbReference type="InterPro" id="IPR009799">
    <property type="entry name" value="EthD_dom"/>
</dbReference>
<feature type="domain" description="EthD" evidence="2">
    <location>
        <begin position="69"/>
        <end position="178"/>
    </location>
</feature>
<keyword evidence="4" id="KW-1185">Reference proteome</keyword>
<dbReference type="AlphaFoldDB" id="A0A239GFB3"/>
<gene>
    <name evidence="3" type="ORF">SAMN05444352_112141</name>
</gene>
<dbReference type="Gene3D" id="3.30.70.100">
    <property type="match status" value="2"/>
</dbReference>
<dbReference type="Pfam" id="PF07110">
    <property type="entry name" value="EthD"/>
    <property type="match status" value="2"/>
</dbReference>
<evidence type="ECO:0000259" key="2">
    <source>
        <dbReference type="Pfam" id="PF07110"/>
    </source>
</evidence>
<dbReference type="GO" id="GO:0016491">
    <property type="term" value="F:oxidoreductase activity"/>
    <property type="evidence" value="ECO:0007669"/>
    <property type="project" value="InterPro"/>
</dbReference>
<dbReference type="SUPFAM" id="SSF54909">
    <property type="entry name" value="Dimeric alpha+beta barrel"/>
    <property type="match status" value="1"/>
</dbReference>
<reference evidence="4" key="1">
    <citation type="submission" date="2017-06" db="EMBL/GenBank/DDBJ databases">
        <authorList>
            <person name="Varghese N."/>
            <person name="Submissions S."/>
        </authorList>
    </citation>
    <scope>NUCLEOTIDE SEQUENCE [LARGE SCALE GENOMIC DNA]</scope>
    <source>
        <strain evidence="4">DSM 22348</strain>
    </source>
</reference>
<feature type="region of interest" description="Disordered" evidence="1">
    <location>
        <begin position="329"/>
        <end position="349"/>
    </location>
</feature>
<organism evidence="3 4">
    <name type="scientific">Pseudomonas japonica</name>
    <dbReference type="NCBI Taxonomy" id="256466"/>
    <lineage>
        <taxon>Bacteria</taxon>
        <taxon>Pseudomonadati</taxon>
        <taxon>Pseudomonadota</taxon>
        <taxon>Gammaproteobacteria</taxon>
        <taxon>Pseudomonadales</taxon>
        <taxon>Pseudomonadaceae</taxon>
        <taxon>Pseudomonas</taxon>
    </lineage>
</organism>
<dbReference type="EMBL" id="FZOL01000012">
    <property type="protein sequence ID" value="SNS67829.1"/>
    <property type="molecule type" value="Genomic_DNA"/>
</dbReference>